<dbReference type="eggNOG" id="COG1881">
    <property type="taxonomic scope" value="Bacteria"/>
</dbReference>
<dbReference type="Gene3D" id="3.90.280.10">
    <property type="entry name" value="PEBP-like"/>
    <property type="match status" value="1"/>
</dbReference>
<dbReference type="Proteomes" id="UP000028700">
    <property type="component" value="Unassembled WGS sequence"/>
</dbReference>
<dbReference type="InterPro" id="IPR005247">
    <property type="entry name" value="YbhB_YbcL/LppC-like"/>
</dbReference>
<evidence type="ECO:0000313" key="1">
    <source>
        <dbReference type="EMBL" id="GAK47274.1"/>
    </source>
</evidence>
<accession>A0A081BGV6</accession>
<proteinExistence type="predicted"/>
<dbReference type="NCBIfam" id="TIGR00481">
    <property type="entry name" value="YbhB/YbcL family Raf kinase inhibitor-like protein"/>
    <property type="match status" value="1"/>
</dbReference>
<dbReference type="STRING" id="1291743.LOSG293_040200"/>
<dbReference type="OrthoDB" id="9797506at2"/>
<dbReference type="PANTHER" id="PTHR30289:SF1">
    <property type="entry name" value="PEBP (PHOSPHATIDYLETHANOLAMINE-BINDING PROTEIN) FAMILY PROTEIN"/>
    <property type="match status" value="1"/>
</dbReference>
<dbReference type="CDD" id="cd00865">
    <property type="entry name" value="PEBP_bact_arch"/>
    <property type="match status" value="1"/>
</dbReference>
<comment type="caution">
    <text evidence="1">The sequence shown here is derived from an EMBL/GenBank/DDBJ whole genome shotgun (WGS) entry which is preliminary data.</text>
</comment>
<organism evidence="1 2">
    <name type="scientific">Secundilactobacillus oryzae JCM 18671</name>
    <dbReference type="NCBI Taxonomy" id="1291743"/>
    <lineage>
        <taxon>Bacteria</taxon>
        <taxon>Bacillati</taxon>
        <taxon>Bacillota</taxon>
        <taxon>Bacilli</taxon>
        <taxon>Lactobacillales</taxon>
        <taxon>Lactobacillaceae</taxon>
        <taxon>Secundilactobacillus</taxon>
    </lineage>
</organism>
<dbReference type="InterPro" id="IPR008914">
    <property type="entry name" value="PEBP"/>
</dbReference>
<dbReference type="InterPro" id="IPR036610">
    <property type="entry name" value="PEBP-like_sf"/>
</dbReference>
<dbReference type="Pfam" id="PF01161">
    <property type="entry name" value="PBP"/>
    <property type="match status" value="1"/>
</dbReference>
<reference evidence="1" key="1">
    <citation type="journal article" date="2014" name="Genome Announc.">
        <title>Draft Genome Sequence of Lactobacillus oryzae Strain SG293T.</title>
        <authorList>
            <person name="Tanizawa Y."/>
            <person name="Fujisawa T."/>
            <person name="Mochizuki T."/>
            <person name="Kaminuma E."/>
            <person name="Nakamura Y."/>
            <person name="Tohno M."/>
        </authorList>
    </citation>
    <scope>NUCLEOTIDE SEQUENCE [LARGE SCALE GENOMIC DNA]</scope>
    <source>
        <strain evidence="1">SG293</strain>
    </source>
</reference>
<evidence type="ECO:0000313" key="2">
    <source>
        <dbReference type="Proteomes" id="UP000028700"/>
    </source>
</evidence>
<keyword evidence="2" id="KW-1185">Reference proteome</keyword>
<dbReference type="PANTHER" id="PTHR30289">
    <property type="entry name" value="UNCHARACTERIZED PROTEIN YBCL-RELATED"/>
    <property type="match status" value="1"/>
</dbReference>
<gene>
    <name evidence="1" type="ORF">LOSG293_040200</name>
</gene>
<dbReference type="RefSeq" id="WP_034526343.1">
    <property type="nucleotide sequence ID" value="NZ_BBAZ01000004.1"/>
</dbReference>
<name>A0A081BGV6_9LACO</name>
<dbReference type="SUPFAM" id="SSF49777">
    <property type="entry name" value="PEBP-like"/>
    <property type="match status" value="1"/>
</dbReference>
<dbReference type="AlphaFoldDB" id="A0A081BGV6"/>
<dbReference type="EMBL" id="BBJM01000004">
    <property type="protein sequence ID" value="GAK47274.1"/>
    <property type="molecule type" value="Genomic_DNA"/>
</dbReference>
<sequence length="169" mass="18147">MQISIPTENGFLPAKYSKQATGTNQHNGRPVTSFPIDLKDVPAGTATFAVTMVDHDAIPVGGFTWIHWVAANLPGDLTQIPENASLSGDVSMTFGRNSSGGGLVGETDPAVTQHYTGPMPPDKDHNYLVTVYALDQKLDLSDGFWLNELWAKMNGHVLAQAEQTVIGRA</sequence>
<protein>
    <submittedName>
        <fullName evidence="1">Phospholipid-binding protein</fullName>
    </submittedName>
</protein>